<reference evidence="1" key="1">
    <citation type="submission" date="2022-11" db="EMBL/GenBank/DDBJ databases">
        <authorList>
            <person name="Petersen C."/>
        </authorList>
    </citation>
    <scope>NUCLEOTIDE SEQUENCE</scope>
    <source>
        <strain evidence="1">IBT 16849</strain>
    </source>
</reference>
<accession>A0A9W9MRB4</accession>
<organism evidence="1 2">
    <name type="scientific">Penicillium cf. griseofulvum</name>
    <dbReference type="NCBI Taxonomy" id="2972120"/>
    <lineage>
        <taxon>Eukaryota</taxon>
        <taxon>Fungi</taxon>
        <taxon>Dikarya</taxon>
        <taxon>Ascomycota</taxon>
        <taxon>Pezizomycotina</taxon>
        <taxon>Eurotiomycetes</taxon>
        <taxon>Eurotiomycetidae</taxon>
        <taxon>Eurotiales</taxon>
        <taxon>Aspergillaceae</taxon>
        <taxon>Penicillium</taxon>
    </lineage>
</organism>
<keyword evidence="2" id="KW-1185">Reference proteome</keyword>
<dbReference type="AlphaFoldDB" id="A0A9W9MRB4"/>
<dbReference type="Proteomes" id="UP001150879">
    <property type="component" value="Unassembled WGS sequence"/>
</dbReference>
<evidence type="ECO:0000313" key="1">
    <source>
        <dbReference type="EMBL" id="KAJ5205988.1"/>
    </source>
</evidence>
<evidence type="ECO:0000313" key="2">
    <source>
        <dbReference type="Proteomes" id="UP001150879"/>
    </source>
</evidence>
<sequence length="68" mass="7718">MTRRPLNSLFLRAVQCRDQTVVNRLYDRSHPNKKKEKEEEETRELGVFIQTEGGEKGGGRIGGLVSDS</sequence>
<name>A0A9W9MRB4_9EURO</name>
<proteinExistence type="predicted"/>
<comment type="caution">
    <text evidence="1">The sequence shown here is derived from an EMBL/GenBank/DDBJ whole genome shotgun (WGS) entry which is preliminary data.</text>
</comment>
<dbReference type="EMBL" id="JAPQKP010000002">
    <property type="protein sequence ID" value="KAJ5205988.1"/>
    <property type="molecule type" value="Genomic_DNA"/>
</dbReference>
<protein>
    <submittedName>
        <fullName evidence="1">Uncharacterized protein</fullName>
    </submittedName>
</protein>
<reference evidence="1" key="2">
    <citation type="journal article" date="2023" name="IMA Fungus">
        <title>Comparative genomic study of the Penicillium genus elucidates a diverse pangenome and 15 lateral gene transfer events.</title>
        <authorList>
            <person name="Petersen C."/>
            <person name="Sorensen T."/>
            <person name="Nielsen M.R."/>
            <person name="Sondergaard T.E."/>
            <person name="Sorensen J.L."/>
            <person name="Fitzpatrick D.A."/>
            <person name="Frisvad J.C."/>
            <person name="Nielsen K.L."/>
        </authorList>
    </citation>
    <scope>NUCLEOTIDE SEQUENCE</scope>
    <source>
        <strain evidence="1">IBT 16849</strain>
    </source>
</reference>
<gene>
    <name evidence="1" type="ORF">N7472_002436</name>
</gene>